<dbReference type="AlphaFoldDB" id="A0AAE0GAL8"/>
<evidence type="ECO:0000256" key="1">
    <source>
        <dbReference type="SAM" id="MobiDB-lite"/>
    </source>
</evidence>
<reference evidence="2 3" key="1">
    <citation type="journal article" date="2015" name="Genome Biol. Evol.">
        <title>Comparative Genomics of a Bacterivorous Green Alga Reveals Evolutionary Causalities and Consequences of Phago-Mixotrophic Mode of Nutrition.</title>
        <authorList>
            <person name="Burns J.A."/>
            <person name="Paasch A."/>
            <person name="Narechania A."/>
            <person name="Kim E."/>
        </authorList>
    </citation>
    <scope>NUCLEOTIDE SEQUENCE [LARGE SCALE GENOMIC DNA]</scope>
    <source>
        <strain evidence="2 3">PLY_AMNH</strain>
    </source>
</reference>
<dbReference type="EMBL" id="LGRX02007664">
    <property type="protein sequence ID" value="KAK3274539.1"/>
    <property type="molecule type" value="Genomic_DNA"/>
</dbReference>
<feature type="region of interest" description="Disordered" evidence="1">
    <location>
        <begin position="1"/>
        <end position="29"/>
    </location>
</feature>
<gene>
    <name evidence="2" type="ORF">CYMTET_17277</name>
</gene>
<proteinExistence type="predicted"/>
<keyword evidence="3" id="KW-1185">Reference proteome</keyword>
<comment type="caution">
    <text evidence="2">The sequence shown here is derived from an EMBL/GenBank/DDBJ whole genome shotgun (WGS) entry which is preliminary data.</text>
</comment>
<accession>A0AAE0GAL8</accession>
<name>A0AAE0GAL8_9CHLO</name>
<evidence type="ECO:0000313" key="3">
    <source>
        <dbReference type="Proteomes" id="UP001190700"/>
    </source>
</evidence>
<sequence>MKPAKERRPLPKPPQEIPDRVIGGKGGSKAVDEFNERMYEQWETQSLITCQHCGRSFRDEAMRHHRKSCTAANPAKPAGTGLTRQSLSVRMGKSPVSGSNHDMSHLRATFDSGNLLFTIHCT</sequence>
<organism evidence="2 3">
    <name type="scientific">Cymbomonas tetramitiformis</name>
    <dbReference type="NCBI Taxonomy" id="36881"/>
    <lineage>
        <taxon>Eukaryota</taxon>
        <taxon>Viridiplantae</taxon>
        <taxon>Chlorophyta</taxon>
        <taxon>Pyramimonadophyceae</taxon>
        <taxon>Pyramimonadales</taxon>
        <taxon>Pyramimonadaceae</taxon>
        <taxon>Cymbomonas</taxon>
    </lineage>
</organism>
<feature type="region of interest" description="Disordered" evidence="1">
    <location>
        <begin position="68"/>
        <end position="100"/>
    </location>
</feature>
<dbReference type="Proteomes" id="UP001190700">
    <property type="component" value="Unassembled WGS sequence"/>
</dbReference>
<protein>
    <submittedName>
        <fullName evidence="2">Uncharacterized protein</fullName>
    </submittedName>
</protein>
<evidence type="ECO:0000313" key="2">
    <source>
        <dbReference type="EMBL" id="KAK3274539.1"/>
    </source>
</evidence>